<dbReference type="EMBL" id="MNBE01000579">
    <property type="protein sequence ID" value="OKP07669.1"/>
    <property type="molecule type" value="Genomic_DNA"/>
</dbReference>
<evidence type="ECO:0000313" key="1">
    <source>
        <dbReference type="EMBL" id="OKP07669.1"/>
    </source>
</evidence>
<dbReference type="OrthoDB" id="3525185at2759"/>
<evidence type="ECO:0008006" key="3">
    <source>
        <dbReference type="Google" id="ProtNLM"/>
    </source>
</evidence>
<gene>
    <name evidence="1" type="ORF">PENSUB_5784</name>
</gene>
<name>A0A1Q5U5C7_9EURO</name>
<dbReference type="PANTHER" id="PTHR38111">
    <property type="entry name" value="ZN(2)-C6 FUNGAL-TYPE DOMAIN-CONTAINING PROTEIN-RELATED"/>
    <property type="match status" value="1"/>
</dbReference>
<protein>
    <recommendedName>
        <fullName evidence="3">Transcription factor domain-containing protein</fullName>
    </recommendedName>
</protein>
<dbReference type="InterPro" id="IPR053178">
    <property type="entry name" value="Osmoadaptation_assoc"/>
</dbReference>
<dbReference type="CDD" id="cd12148">
    <property type="entry name" value="fungal_TF_MHR"/>
    <property type="match status" value="1"/>
</dbReference>
<dbReference type="Pfam" id="PF11951">
    <property type="entry name" value="Fungal_trans_2"/>
    <property type="match status" value="1"/>
</dbReference>
<comment type="caution">
    <text evidence="1">The sequence shown here is derived from an EMBL/GenBank/DDBJ whole genome shotgun (WGS) entry which is preliminary data.</text>
</comment>
<sequence length="409" mass="44750">MDEQFAPSLAYEAISIQTRESFEGWLRYYFPSVSACVDSRVQVTWMGFFRSGWSTFPPALVWAVRALTALLMGASQDNRQAILCARHMYSRGVRHLASLIQTESALTDETLAAAILLGGYEVLDGSSDRSWIIHARGICQLMRARGPSAHERGMGRTLLMCWRPYIVADAFIHGVPCFLGDSEWTCKSMTTEIARAEDEQGLGSLIGQTADYAFNEVAKCPGYLATTKQILMANSPALALTRKSLLGNLLKSKQNLVELDLMLSATKPPAGFVGVIPSRHATTLVHGSRGCIDSAIALLDRLLAALPTDSRDFANSQSLGSIIQSITMHNDQVWQFPTKKSRLEIPPSQRAGSFRYSQDANPRKYAIGDRLDRFSLTMGMGSLLPNSCGIPQLSADDAISGHFTKSSST</sequence>
<keyword evidence="2" id="KW-1185">Reference proteome</keyword>
<evidence type="ECO:0000313" key="2">
    <source>
        <dbReference type="Proteomes" id="UP000186955"/>
    </source>
</evidence>
<dbReference type="InterPro" id="IPR021858">
    <property type="entry name" value="Fun_TF"/>
</dbReference>
<dbReference type="PANTHER" id="PTHR38111:SF6">
    <property type="entry name" value="FINGER DOMAIN PROTEIN, PUTATIVE (AFU_ORTHOLOGUE AFUA_8G01940)-RELATED"/>
    <property type="match status" value="1"/>
</dbReference>
<proteinExistence type="predicted"/>
<organism evidence="1 2">
    <name type="scientific">Penicillium subrubescens</name>
    <dbReference type="NCBI Taxonomy" id="1316194"/>
    <lineage>
        <taxon>Eukaryota</taxon>
        <taxon>Fungi</taxon>
        <taxon>Dikarya</taxon>
        <taxon>Ascomycota</taxon>
        <taxon>Pezizomycotina</taxon>
        <taxon>Eurotiomycetes</taxon>
        <taxon>Eurotiomycetidae</taxon>
        <taxon>Eurotiales</taxon>
        <taxon>Aspergillaceae</taxon>
        <taxon>Penicillium</taxon>
    </lineage>
</organism>
<dbReference type="STRING" id="1316194.A0A1Q5U5C7"/>
<dbReference type="Proteomes" id="UP000186955">
    <property type="component" value="Unassembled WGS sequence"/>
</dbReference>
<accession>A0A1Q5U5C7</accession>
<dbReference type="AlphaFoldDB" id="A0A1Q5U5C7"/>
<reference evidence="1 2" key="1">
    <citation type="submission" date="2016-10" db="EMBL/GenBank/DDBJ databases">
        <title>Genome sequence of the ascomycete fungus Penicillium subrubescens.</title>
        <authorList>
            <person name="De Vries R.P."/>
            <person name="Peng M."/>
            <person name="Dilokpimol A."/>
            <person name="Hilden K."/>
            <person name="Makela M.R."/>
            <person name="Grigoriev I."/>
            <person name="Riley R."/>
            <person name="Granchi Z."/>
        </authorList>
    </citation>
    <scope>NUCLEOTIDE SEQUENCE [LARGE SCALE GENOMIC DNA]</scope>
    <source>
        <strain evidence="1 2">CBS 132785</strain>
    </source>
</reference>